<evidence type="ECO:0000256" key="4">
    <source>
        <dbReference type="ARBA" id="ARBA00022622"/>
    </source>
</evidence>
<keyword evidence="5 10" id="KW-0732">Signal</keyword>
<keyword evidence="4" id="KW-0336">GPI-anchor</keyword>
<feature type="signal peptide" evidence="10">
    <location>
        <begin position="1"/>
        <end position="24"/>
    </location>
</feature>
<dbReference type="VEuPathDB" id="TriTrypDB:Tb427_000295100"/>
<evidence type="ECO:0000256" key="2">
    <source>
        <dbReference type="ARBA" id="ARBA00004609"/>
    </source>
</evidence>
<feature type="region of interest" description="Disordered" evidence="9">
    <location>
        <begin position="419"/>
        <end position="438"/>
    </location>
</feature>
<reference evidence="12" key="2">
    <citation type="journal article" date="2014" name="Mol. Biochem. Parasitol.">
        <title>Capturing the variant surface glycoprotein repertoire (the VSGnome) of Trypanosoma brucei Lister 427.</title>
        <authorList>
            <person name="Cross G.A."/>
            <person name="Kim H.S."/>
            <person name="Wickstead B."/>
        </authorList>
    </citation>
    <scope>NUCLEOTIDE SEQUENCE</scope>
    <source>
        <strain evidence="12">Lister 427</strain>
    </source>
</reference>
<keyword evidence="3" id="KW-1003">Cell membrane</keyword>
<organism evidence="12">
    <name type="scientific">Trypanosoma brucei</name>
    <dbReference type="NCBI Taxonomy" id="5691"/>
    <lineage>
        <taxon>Eukaryota</taxon>
        <taxon>Discoba</taxon>
        <taxon>Euglenozoa</taxon>
        <taxon>Kinetoplastea</taxon>
        <taxon>Metakinetoplastina</taxon>
        <taxon>Trypanosomatida</taxon>
        <taxon>Trypanosomatidae</taxon>
        <taxon>Trypanosoma</taxon>
    </lineage>
</organism>
<keyword evidence="6" id="KW-0472">Membrane</keyword>
<evidence type="ECO:0000259" key="11">
    <source>
        <dbReference type="Pfam" id="PF13206"/>
    </source>
</evidence>
<protein>
    <submittedName>
        <fullName evidence="12">Variant surface glycoprotein 1297</fullName>
    </submittedName>
</protein>
<proteinExistence type="predicted"/>
<evidence type="ECO:0000256" key="3">
    <source>
        <dbReference type="ARBA" id="ARBA00022475"/>
    </source>
</evidence>
<comment type="function">
    <text evidence="1">VSG forms a coat on the surface of the parasite. The trypanosome evades the immune response of the host by expressing a series of antigenically distinct VSGs from an estimated 1000 VSG genes.</text>
</comment>
<dbReference type="EMBL" id="KC612800">
    <property type="protein sequence ID" value="AGH60231.1"/>
    <property type="molecule type" value="Genomic_DNA"/>
</dbReference>
<sequence length="438" mass="47044">MNCKLTYVLLTAVVLLHTPRQLQADDTNAKNMAILSDLCEIIAIATGNTDHIPKPDLAGSDLSRLEVINMSLADDDWRNSIPTEDATQPTEEDQCYKADNTTACKEMRAGWIKAKKSMKTTTNLPKSKQLTAANLKTQLRKSAAETVAVLIEEAKHVAAEYAANEKPKLQYVTDKLARDANEALYSKAEPAAGGGNLCDIRPEADRHTTCKIDKQAKYLCVAAVCLCGEDSTQRQKICEGALTVAVTDWTSTSLKTPFGAIKNKCDTMPKRRLTAAALTSAIDRLLAKASTNAVNGTHSGVVLGQAATSTAPCATEANKGCVDLTPLTVAKRTGAKADESFIGKLRTVALNVQQAEQATNSKIAAEAALKKIQATADAVYLRVSLALPEATQPTPTTENRVDKRKQECDTIKTAAECREKKPNVNGKTKMPMKAPTAN</sequence>
<dbReference type="VEuPathDB" id="TriTrypDB:Tb1125.Tb11.0170"/>
<dbReference type="VEuPathDB" id="TriTrypDB:Tb11.0170"/>
<evidence type="ECO:0000256" key="1">
    <source>
        <dbReference type="ARBA" id="ARBA00002523"/>
    </source>
</evidence>
<feature type="chain" id="PRO_5004058155" evidence="10">
    <location>
        <begin position="25"/>
        <end position="438"/>
    </location>
</feature>
<evidence type="ECO:0000256" key="8">
    <source>
        <dbReference type="ARBA" id="ARBA00023288"/>
    </source>
</evidence>
<feature type="domain" description="Trypanosome variant surface glycoprotein B-type N-terminal" evidence="11">
    <location>
        <begin position="13"/>
        <end position="371"/>
    </location>
</feature>
<evidence type="ECO:0000256" key="7">
    <source>
        <dbReference type="ARBA" id="ARBA00023180"/>
    </source>
</evidence>
<evidence type="ECO:0000256" key="9">
    <source>
        <dbReference type="SAM" id="MobiDB-lite"/>
    </source>
</evidence>
<dbReference type="Pfam" id="PF13206">
    <property type="entry name" value="VSG_B"/>
    <property type="match status" value="1"/>
</dbReference>
<evidence type="ECO:0000256" key="6">
    <source>
        <dbReference type="ARBA" id="ARBA00023136"/>
    </source>
</evidence>
<dbReference type="GO" id="GO:0005886">
    <property type="term" value="C:plasma membrane"/>
    <property type="evidence" value="ECO:0007669"/>
    <property type="project" value="UniProtKB-SubCell"/>
</dbReference>
<accession>M4SY74</accession>
<dbReference type="VEuPathDB" id="TriTrypDB:Tbg972.9.570"/>
<dbReference type="InterPro" id="IPR025932">
    <property type="entry name" value="Trypano_VSG_B_N_dom"/>
</dbReference>
<reference evidence="12" key="1">
    <citation type="submission" date="2013-02" db="EMBL/GenBank/DDBJ databases">
        <authorList>
            <person name="Cross G.A.M."/>
            <person name="Kim H.-S."/>
            <person name="Wickstead B."/>
        </authorList>
    </citation>
    <scope>NUCLEOTIDE SEQUENCE</scope>
    <source>
        <strain evidence="12">Lister 427</strain>
    </source>
</reference>
<keyword evidence="7" id="KW-0325">Glycoprotein</keyword>
<dbReference type="AlphaFoldDB" id="M4SY74"/>
<evidence type="ECO:0000256" key="5">
    <source>
        <dbReference type="ARBA" id="ARBA00022729"/>
    </source>
</evidence>
<keyword evidence="8" id="KW-0449">Lipoprotein</keyword>
<dbReference type="GO" id="GO:0098552">
    <property type="term" value="C:side of membrane"/>
    <property type="evidence" value="ECO:0007669"/>
    <property type="project" value="UniProtKB-KW"/>
</dbReference>
<comment type="subcellular location">
    <subcellularLocation>
        <location evidence="2">Cell membrane</location>
        <topology evidence="2">Lipid-anchor</topology>
        <topology evidence="2">GPI-anchor</topology>
    </subcellularLocation>
</comment>
<name>M4SY74_9TRYP</name>
<evidence type="ECO:0000313" key="12">
    <source>
        <dbReference type="EMBL" id="AGH60231.1"/>
    </source>
</evidence>
<evidence type="ECO:0000256" key="10">
    <source>
        <dbReference type="SAM" id="SignalP"/>
    </source>
</evidence>